<dbReference type="InterPro" id="IPR011008">
    <property type="entry name" value="Dimeric_a/b-barrel"/>
</dbReference>
<organism evidence="1 2">
    <name type="scientific">Ruania alba</name>
    <dbReference type="NCBI Taxonomy" id="648782"/>
    <lineage>
        <taxon>Bacteria</taxon>
        <taxon>Bacillati</taxon>
        <taxon>Actinomycetota</taxon>
        <taxon>Actinomycetes</taxon>
        <taxon>Micrococcales</taxon>
        <taxon>Ruaniaceae</taxon>
        <taxon>Ruania</taxon>
    </lineage>
</organism>
<dbReference type="Pfam" id="PF05336">
    <property type="entry name" value="rhaM"/>
    <property type="match status" value="1"/>
</dbReference>
<evidence type="ECO:0000313" key="1">
    <source>
        <dbReference type="EMBL" id="SEE84718.1"/>
    </source>
</evidence>
<dbReference type="STRING" id="648782.SAMN04488554_3171"/>
<gene>
    <name evidence="1" type="ORF">SAMN04488554_3171</name>
</gene>
<accession>A0A1H5M8K3</accession>
<sequence length="110" mass="12412">MTIALHSRLKEGHEEAYERDHQHIPDDLAAEFARLGVHEWRIWRSGRDLFHLVDCDDFEGAMIALESSPANARWQEFINQHLDGFATFGDGPGGTAVPQVWTLTGQVGQE</sequence>
<dbReference type="OrthoDB" id="3826869at2"/>
<evidence type="ECO:0000313" key="2">
    <source>
        <dbReference type="Proteomes" id="UP000199220"/>
    </source>
</evidence>
<keyword evidence="2" id="KW-1185">Reference proteome</keyword>
<proteinExistence type="predicted"/>
<dbReference type="GO" id="GO:0016857">
    <property type="term" value="F:racemase and epimerase activity, acting on carbohydrates and derivatives"/>
    <property type="evidence" value="ECO:0007669"/>
    <property type="project" value="InterPro"/>
</dbReference>
<dbReference type="Gene3D" id="3.30.70.100">
    <property type="match status" value="1"/>
</dbReference>
<reference evidence="2" key="1">
    <citation type="submission" date="2016-10" db="EMBL/GenBank/DDBJ databases">
        <authorList>
            <person name="Varghese N."/>
            <person name="Submissions S."/>
        </authorList>
    </citation>
    <scope>NUCLEOTIDE SEQUENCE [LARGE SCALE GENOMIC DNA]</scope>
    <source>
        <strain evidence="2">DSM 21368</strain>
    </source>
</reference>
<dbReference type="SUPFAM" id="SSF54909">
    <property type="entry name" value="Dimeric alpha+beta barrel"/>
    <property type="match status" value="1"/>
</dbReference>
<dbReference type="Proteomes" id="UP000199220">
    <property type="component" value="Unassembled WGS sequence"/>
</dbReference>
<protein>
    <submittedName>
        <fullName evidence="1">L-rhamnose mutarotase</fullName>
    </submittedName>
</protein>
<dbReference type="EMBL" id="FNTX01000002">
    <property type="protein sequence ID" value="SEE84718.1"/>
    <property type="molecule type" value="Genomic_DNA"/>
</dbReference>
<dbReference type="InterPro" id="IPR008000">
    <property type="entry name" value="Rham/fucose_mutarotase"/>
</dbReference>
<dbReference type="RefSeq" id="WP_089774007.1">
    <property type="nucleotide sequence ID" value="NZ_FNTX01000002.1"/>
</dbReference>
<name>A0A1H5M8K3_9MICO</name>
<dbReference type="AlphaFoldDB" id="A0A1H5M8K3"/>